<dbReference type="Pfam" id="PF02038">
    <property type="entry name" value="ATP1G1_PLM_MAT8"/>
    <property type="match status" value="1"/>
</dbReference>
<name>A0A8D1HPN7_PIG</name>
<keyword evidence="9" id="KW-0915">Sodium</keyword>
<dbReference type="PROSITE" id="PS01310">
    <property type="entry name" value="FXYD"/>
    <property type="match status" value="1"/>
</dbReference>
<keyword evidence="4" id="KW-0633">Potassium transport</keyword>
<evidence type="ECO:0000256" key="6">
    <source>
        <dbReference type="ARBA" id="ARBA00022692"/>
    </source>
</evidence>
<comment type="similarity">
    <text evidence="2 15">Belongs to the FXYD family.</text>
</comment>
<evidence type="ECO:0000256" key="10">
    <source>
        <dbReference type="ARBA" id="ARBA00023065"/>
    </source>
</evidence>
<keyword evidence="6 15" id="KW-0812">Transmembrane</keyword>
<comment type="subcellular location">
    <subcellularLocation>
        <location evidence="1">Membrane</location>
        <topology evidence="1">Single-pass type III membrane protein</topology>
    </subcellularLocation>
</comment>
<keyword evidence="10 15" id="KW-0406">Ion transport</keyword>
<evidence type="ECO:0000256" key="7">
    <source>
        <dbReference type="ARBA" id="ARBA00022958"/>
    </source>
</evidence>
<feature type="transmembrane region" description="Helical" evidence="15">
    <location>
        <begin position="223"/>
        <end position="241"/>
    </location>
</feature>
<protein>
    <recommendedName>
        <fullName evidence="15">FXYD domain-containing ion transport regulator</fullName>
    </recommendedName>
</protein>
<dbReference type="FunFam" id="1.20.5.780:FF:000004">
    <property type="entry name" value="FXYD domain-containing ion transport regulator"/>
    <property type="match status" value="1"/>
</dbReference>
<evidence type="ECO:0000313" key="17">
    <source>
        <dbReference type="Ensembl" id="ENSSSCP00045021641.1"/>
    </source>
</evidence>
<comment type="subunit">
    <text evidence="14">Regulatory subunit of the sodium/potassium-transporting ATPase which is composed of a catalytic alpha subunit, an auxiliary non-catalytic beta subunit and an additional regulatory subunit.</text>
</comment>
<keyword evidence="8 15" id="KW-1133">Transmembrane helix</keyword>
<evidence type="ECO:0000256" key="2">
    <source>
        <dbReference type="ARBA" id="ARBA00005948"/>
    </source>
</evidence>
<dbReference type="Ensembl" id="ENSSSCT00045031230.1">
    <property type="protein sequence ID" value="ENSSSCP00045021641.1"/>
    <property type="gene ID" value="ENSSSCG00045018251.1"/>
</dbReference>
<keyword evidence="3 15" id="KW-0813">Transport</keyword>
<accession>A0A8D1HPN7</accession>
<dbReference type="AlphaFoldDB" id="A0A8D1HPN7"/>
<dbReference type="InterPro" id="IPR000272">
    <property type="entry name" value="Ion-transport_regulator_FXYD"/>
</dbReference>
<evidence type="ECO:0000256" key="13">
    <source>
        <dbReference type="ARBA" id="ARBA00034654"/>
    </source>
</evidence>
<evidence type="ECO:0000256" key="4">
    <source>
        <dbReference type="ARBA" id="ARBA00022538"/>
    </source>
</evidence>
<comment type="function">
    <text evidence="13">May be involved in forming the receptor site for cardiac glycoside binding or may modulate the transport function of the sodium ATPase.</text>
</comment>
<sequence>MDEEDSRGEAFPPGSEGVGVRACMGGSGGLGGGKGPGSWGPAWGSLEYQVRHISGLHSAGIGGPHGSPDLAAQVGLYSDYTRKLSTSPLSQPGRDFSSWWENTTAELSRPFFLEISFGRVWRAGRLLPAPALPRPQREPRHPHQGFSCDQGKYYLALLMFNAPTPSPATPRPGTLPAAEAAGRGQWGRARSVGEMAGLSTDDGGSPKGDVDPFYYDYETVRNGGLIFAALAFIVGLIIILSKRLRCGGKKHRPINEDEL</sequence>
<proteinExistence type="inferred from homology"/>
<dbReference type="GO" id="GO:0006813">
    <property type="term" value="P:potassium ion transport"/>
    <property type="evidence" value="ECO:0007669"/>
    <property type="project" value="UniProtKB-KW"/>
</dbReference>
<keyword evidence="11 15" id="KW-0472">Membrane</keyword>
<evidence type="ECO:0000256" key="8">
    <source>
        <dbReference type="ARBA" id="ARBA00022989"/>
    </source>
</evidence>
<dbReference type="PANTHER" id="PTHR14132">
    <property type="entry name" value="SODIUM/POTASSIUM-TRANSPORTING ATPASE SUBUNIT GAMMA"/>
    <property type="match status" value="1"/>
</dbReference>
<dbReference type="GO" id="GO:0016020">
    <property type="term" value="C:membrane"/>
    <property type="evidence" value="ECO:0007669"/>
    <property type="project" value="UniProtKB-SubCell"/>
</dbReference>
<reference evidence="17" key="1">
    <citation type="submission" date="2025-08" db="UniProtKB">
        <authorList>
            <consortium name="Ensembl"/>
        </authorList>
    </citation>
    <scope>IDENTIFICATION</scope>
</reference>
<gene>
    <name evidence="17" type="primary">FXYD2</name>
</gene>
<evidence type="ECO:0000256" key="15">
    <source>
        <dbReference type="RuleBase" id="RU364131"/>
    </source>
</evidence>
<dbReference type="PANTHER" id="PTHR14132:SF3">
    <property type="entry name" value="SODIUM_POTASSIUM-TRANSPORTING ATPASE SUBUNIT GAMMA"/>
    <property type="match status" value="1"/>
</dbReference>
<dbReference type="GO" id="GO:0043269">
    <property type="term" value="P:regulation of monoatomic ion transport"/>
    <property type="evidence" value="ECO:0007669"/>
    <property type="project" value="InterPro"/>
</dbReference>
<dbReference type="GO" id="GO:0099106">
    <property type="term" value="F:ion channel regulator activity"/>
    <property type="evidence" value="ECO:0007669"/>
    <property type="project" value="InterPro"/>
</dbReference>
<evidence type="ECO:0000256" key="16">
    <source>
        <dbReference type="SAM" id="MobiDB-lite"/>
    </source>
</evidence>
<organism evidence="17 18">
    <name type="scientific">Sus scrofa</name>
    <name type="common">Pig</name>
    <dbReference type="NCBI Taxonomy" id="9823"/>
    <lineage>
        <taxon>Eukaryota</taxon>
        <taxon>Metazoa</taxon>
        <taxon>Chordata</taxon>
        <taxon>Craniata</taxon>
        <taxon>Vertebrata</taxon>
        <taxon>Euteleostomi</taxon>
        <taxon>Mammalia</taxon>
        <taxon>Eutheria</taxon>
        <taxon>Laurasiatheria</taxon>
        <taxon>Artiodactyla</taxon>
        <taxon>Suina</taxon>
        <taxon>Suidae</taxon>
        <taxon>Sus</taxon>
    </lineage>
</organism>
<dbReference type="InterPro" id="IPR047282">
    <property type="entry name" value="ATNG"/>
</dbReference>
<dbReference type="Proteomes" id="UP000694728">
    <property type="component" value="Unplaced"/>
</dbReference>
<dbReference type="Gene3D" id="1.20.5.780">
    <property type="entry name" value="Single helix bin"/>
    <property type="match status" value="1"/>
</dbReference>
<feature type="region of interest" description="Disordered" evidence="16">
    <location>
        <begin position="1"/>
        <end position="25"/>
    </location>
</feature>
<evidence type="ECO:0000256" key="9">
    <source>
        <dbReference type="ARBA" id="ARBA00023053"/>
    </source>
</evidence>
<dbReference type="InterPro" id="IPR047297">
    <property type="entry name" value="FXYD_motif"/>
</dbReference>
<dbReference type="CDD" id="cd20318">
    <property type="entry name" value="FXYD2"/>
    <property type="match status" value="1"/>
</dbReference>
<evidence type="ECO:0000256" key="3">
    <source>
        <dbReference type="ARBA" id="ARBA00022448"/>
    </source>
</evidence>
<dbReference type="GO" id="GO:0006814">
    <property type="term" value="P:sodium ion transport"/>
    <property type="evidence" value="ECO:0007669"/>
    <property type="project" value="UniProtKB-KW"/>
</dbReference>
<evidence type="ECO:0000256" key="5">
    <source>
        <dbReference type="ARBA" id="ARBA00022607"/>
    </source>
</evidence>
<evidence type="ECO:0000256" key="1">
    <source>
        <dbReference type="ARBA" id="ARBA00004183"/>
    </source>
</evidence>
<keyword evidence="7" id="KW-0630">Potassium</keyword>
<evidence type="ECO:0000256" key="11">
    <source>
        <dbReference type="ARBA" id="ARBA00023136"/>
    </source>
</evidence>
<evidence type="ECO:0000256" key="12">
    <source>
        <dbReference type="ARBA" id="ARBA00023201"/>
    </source>
</evidence>
<keyword evidence="12" id="KW-0739">Sodium transport</keyword>
<evidence type="ECO:0000256" key="14">
    <source>
        <dbReference type="ARBA" id="ARBA00034793"/>
    </source>
</evidence>
<evidence type="ECO:0000313" key="18">
    <source>
        <dbReference type="Proteomes" id="UP000694728"/>
    </source>
</evidence>
<keyword evidence="5" id="KW-0740">Sodium/potassium transport</keyword>